<sequence>MSREERAASIILRGVENTRMPAGLLSKTYLVIDDFPDMRAAIRSIIRSIGATQVDQARDGKEAIDLMQKTRYDIILCDYNLGPGKDGQQILEEARYRQLIGVDTIFVMITAENTRDMVMGAVEHIPDSYLSKPFTKELLQKRLEKLYARKADLQTVNKALMAKNYNAAIAELDRLISTNPKNLSELLKLKAETCITTSRYDDAKEIYDQVLDAREIPWARLGLGKVQFYKTDYPQARETFEQLIAQDPNLILAYDWLAKTQSALKEFTVAEKTLQTAVKLSPRGLKRQQLLGDLALGNGDSEQAEIAYEHAVTLAKNSVLNHPALFAGLAKSKSANNKHTEALKVIADIGKKFQGSDEAAFYVASTTALVKHSQGDTEGAQEAMHAAEAAMKDLGARAQDHLFALEMATTYSELDETDKAAALLHQTIANNHDEHECLAQIVQICSKAGIEYDAEKAIREIRQHVVKTNNAGVRLIKQGDFDAAITLLREAAEEMPANKTINLNVAKAIIMKMEQAGATSEDILAVRHYVERVQGLAPGDWRVADILLRLRQLAPKASGE</sequence>
<proteinExistence type="predicted"/>
<organism evidence="5 6">
    <name type="scientific">Thiorhodococcus drewsii AZ1</name>
    <dbReference type="NCBI Taxonomy" id="765913"/>
    <lineage>
        <taxon>Bacteria</taxon>
        <taxon>Pseudomonadati</taxon>
        <taxon>Pseudomonadota</taxon>
        <taxon>Gammaproteobacteria</taxon>
        <taxon>Chromatiales</taxon>
        <taxon>Chromatiaceae</taxon>
        <taxon>Thiorhodococcus</taxon>
    </lineage>
</organism>
<comment type="caution">
    <text evidence="5">The sequence shown here is derived from an EMBL/GenBank/DDBJ whole genome shotgun (WGS) entry which is preliminary data.</text>
</comment>
<dbReference type="Gene3D" id="1.25.40.10">
    <property type="entry name" value="Tetratricopeptide repeat domain"/>
    <property type="match status" value="3"/>
</dbReference>
<dbReference type="eggNOG" id="COG0784">
    <property type="taxonomic scope" value="Bacteria"/>
</dbReference>
<dbReference type="InterPro" id="IPR019734">
    <property type="entry name" value="TPR_rpt"/>
</dbReference>
<dbReference type="SUPFAM" id="SSF52172">
    <property type="entry name" value="CheY-like"/>
    <property type="match status" value="1"/>
</dbReference>
<feature type="domain" description="Response regulatory" evidence="4">
    <location>
        <begin position="28"/>
        <end position="147"/>
    </location>
</feature>
<dbReference type="SMART" id="SM00448">
    <property type="entry name" value="REC"/>
    <property type="match status" value="1"/>
</dbReference>
<dbReference type="InterPro" id="IPR011990">
    <property type="entry name" value="TPR-like_helical_dom_sf"/>
</dbReference>
<feature type="coiled-coil region" evidence="3">
    <location>
        <begin position="136"/>
        <end position="163"/>
    </location>
</feature>
<dbReference type="SMART" id="SM00028">
    <property type="entry name" value="TPR"/>
    <property type="match status" value="4"/>
</dbReference>
<keyword evidence="3" id="KW-0175">Coiled coil</keyword>
<dbReference type="SUPFAM" id="SSF48452">
    <property type="entry name" value="TPR-like"/>
    <property type="match status" value="2"/>
</dbReference>
<keyword evidence="1" id="KW-0597">Phosphoprotein</keyword>
<keyword evidence="6" id="KW-1185">Reference proteome</keyword>
<dbReference type="Gene3D" id="3.40.50.2300">
    <property type="match status" value="1"/>
</dbReference>
<dbReference type="PANTHER" id="PTHR43228">
    <property type="entry name" value="TWO-COMPONENT RESPONSE REGULATOR"/>
    <property type="match status" value="1"/>
</dbReference>
<feature type="modified residue" description="4-aspartylphosphate" evidence="1">
    <location>
        <position position="78"/>
    </location>
</feature>
<dbReference type="eggNOG" id="COG0457">
    <property type="taxonomic scope" value="Bacteria"/>
</dbReference>
<dbReference type="CDD" id="cd17589">
    <property type="entry name" value="REC_TPR"/>
    <property type="match status" value="1"/>
</dbReference>
<dbReference type="PROSITE" id="PS50110">
    <property type="entry name" value="RESPONSE_REGULATORY"/>
    <property type="match status" value="1"/>
</dbReference>
<evidence type="ECO:0000256" key="2">
    <source>
        <dbReference type="PROSITE-ProRule" id="PRU00339"/>
    </source>
</evidence>
<feature type="repeat" description="TPR" evidence="2">
    <location>
        <begin position="217"/>
        <end position="250"/>
    </location>
</feature>
<dbReference type="Pfam" id="PF13432">
    <property type="entry name" value="TPR_16"/>
    <property type="match status" value="1"/>
</dbReference>
<name>G2DW31_9GAMM</name>
<dbReference type="AlphaFoldDB" id="G2DW31"/>
<dbReference type="InterPro" id="IPR001789">
    <property type="entry name" value="Sig_transdc_resp-reg_receiver"/>
</dbReference>
<dbReference type="PATRIC" id="fig|765913.3.peg.95"/>
<dbReference type="InterPro" id="IPR052048">
    <property type="entry name" value="ST_Response_Regulator"/>
</dbReference>
<dbReference type="PANTHER" id="PTHR43228:SF1">
    <property type="entry name" value="TWO-COMPONENT RESPONSE REGULATOR ARR22"/>
    <property type="match status" value="1"/>
</dbReference>
<dbReference type="STRING" id="765913.ThidrDRAFT_0092"/>
<evidence type="ECO:0000313" key="5">
    <source>
        <dbReference type="EMBL" id="EGV33937.1"/>
    </source>
</evidence>
<reference evidence="5 6" key="1">
    <citation type="submission" date="2011-06" db="EMBL/GenBank/DDBJ databases">
        <title>The draft genome of Thiorhodococcus drewsii AZ1.</title>
        <authorList>
            <consortium name="US DOE Joint Genome Institute (JGI-PGF)"/>
            <person name="Lucas S."/>
            <person name="Han J."/>
            <person name="Lapidus A."/>
            <person name="Cheng J.-F."/>
            <person name="Goodwin L."/>
            <person name="Pitluck S."/>
            <person name="Peters L."/>
            <person name="Land M.L."/>
            <person name="Hauser L."/>
            <person name="Vogl K."/>
            <person name="Liu Z."/>
            <person name="Imhoff J."/>
            <person name="Thiel V."/>
            <person name="Frigaard N.-U."/>
            <person name="Bryant D.A."/>
            <person name="Woyke T.J."/>
        </authorList>
    </citation>
    <scope>NUCLEOTIDE SEQUENCE [LARGE SCALE GENOMIC DNA]</scope>
    <source>
        <strain evidence="5 6">AZ1</strain>
    </source>
</reference>
<dbReference type="InterPro" id="IPR011006">
    <property type="entry name" value="CheY-like_superfamily"/>
</dbReference>
<dbReference type="Pfam" id="PF00072">
    <property type="entry name" value="Response_reg"/>
    <property type="match status" value="1"/>
</dbReference>
<evidence type="ECO:0000313" key="6">
    <source>
        <dbReference type="Proteomes" id="UP000004200"/>
    </source>
</evidence>
<dbReference type="Proteomes" id="UP000004200">
    <property type="component" value="Unassembled WGS sequence"/>
</dbReference>
<evidence type="ECO:0000256" key="1">
    <source>
        <dbReference type="PROSITE-ProRule" id="PRU00169"/>
    </source>
</evidence>
<dbReference type="PROSITE" id="PS50005">
    <property type="entry name" value="TPR"/>
    <property type="match status" value="1"/>
</dbReference>
<evidence type="ECO:0000259" key="4">
    <source>
        <dbReference type="PROSITE" id="PS50110"/>
    </source>
</evidence>
<dbReference type="EMBL" id="AFWT01000001">
    <property type="protein sequence ID" value="EGV33937.1"/>
    <property type="molecule type" value="Genomic_DNA"/>
</dbReference>
<accession>G2DW31</accession>
<dbReference type="GO" id="GO:0000160">
    <property type="term" value="P:phosphorelay signal transduction system"/>
    <property type="evidence" value="ECO:0007669"/>
    <property type="project" value="InterPro"/>
</dbReference>
<dbReference type="Pfam" id="PF13181">
    <property type="entry name" value="TPR_8"/>
    <property type="match status" value="1"/>
</dbReference>
<keyword evidence="2" id="KW-0802">TPR repeat</keyword>
<protein>
    <submittedName>
        <fullName evidence="5">Response regulator receiver protein</fullName>
    </submittedName>
</protein>
<evidence type="ECO:0000256" key="3">
    <source>
        <dbReference type="SAM" id="Coils"/>
    </source>
</evidence>
<gene>
    <name evidence="5" type="ORF">ThidrDRAFT_0092</name>
</gene>